<sequence length="183" mass="20294">MPDRPGRPKRIVRVCWERLAESPIRRSFNSHFRDGFDHVPGEVGDIESEWTMFRASIVEVADRCCGHKVVGACRRRSCIGKCEAAGMRISTSKSEAMVLSQKKVECLLRVKEEILDPSGGVQVPRGVVHERGKNGAGDRQVDRCGICSNADSALVHCGEERAEPKGEALDLPVDLHSYSHLWS</sequence>
<proteinExistence type="predicted"/>
<dbReference type="EMBL" id="RHFK02000018">
    <property type="protein sequence ID" value="TWW60989.1"/>
    <property type="molecule type" value="Genomic_DNA"/>
</dbReference>
<keyword evidence="2" id="KW-1185">Reference proteome</keyword>
<evidence type="ECO:0000313" key="1">
    <source>
        <dbReference type="EMBL" id="TWW60989.1"/>
    </source>
</evidence>
<protein>
    <submittedName>
        <fullName evidence="1">Uncharacterized protein</fullName>
    </submittedName>
</protein>
<dbReference type="AlphaFoldDB" id="A0A5C6N1V9"/>
<comment type="caution">
    <text evidence="1">The sequence shown here is derived from an EMBL/GenBank/DDBJ whole genome shotgun (WGS) entry which is preliminary data.</text>
</comment>
<evidence type="ECO:0000313" key="2">
    <source>
        <dbReference type="Proteomes" id="UP000324091"/>
    </source>
</evidence>
<accession>A0A5C6N1V9</accession>
<gene>
    <name evidence="1" type="ORF">D4764_05G0010790</name>
</gene>
<organism evidence="1 2">
    <name type="scientific">Takifugu flavidus</name>
    <name type="common">sansaifugu</name>
    <dbReference type="NCBI Taxonomy" id="433684"/>
    <lineage>
        <taxon>Eukaryota</taxon>
        <taxon>Metazoa</taxon>
        <taxon>Chordata</taxon>
        <taxon>Craniata</taxon>
        <taxon>Vertebrata</taxon>
        <taxon>Euteleostomi</taxon>
        <taxon>Actinopterygii</taxon>
        <taxon>Neopterygii</taxon>
        <taxon>Teleostei</taxon>
        <taxon>Neoteleostei</taxon>
        <taxon>Acanthomorphata</taxon>
        <taxon>Eupercaria</taxon>
        <taxon>Tetraodontiformes</taxon>
        <taxon>Tetradontoidea</taxon>
        <taxon>Tetraodontidae</taxon>
        <taxon>Takifugu</taxon>
    </lineage>
</organism>
<reference evidence="1 2" key="1">
    <citation type="submission" date="2019-04" db="EMBL/GenBank/DDBJ databases">
        <title>Chromosome genome assembly for Takifugu flavidus.</title>
        <authorList>
            <person name="Xiao S."/>
        </authorList>
    </citation>
    <scope>NUCLEOTIDE SEQUENCE [LARGE SCALE GENOMIC DNA]</scope>
    <source>
        <strain evidence="1">HTHZ2018</strain>
        <tissue evidence="1">Muscle</tissue>
    </source>
</reference>
<dbReference type="Proteomes" id="UP000324091">
    <property type="component" value="Chromosome 5"/>
</dbReference>
<name>A0A5C6N1V9_9TELE</name>